<organism evidence="2 3">
    <name type="scientific">Paraburkholderia dioscoreae</name>
    <dbReference type="NCBI Taxonomy" id="2604047"/>
    <lineage>
        <taxon>Bacteria</taxon>
        <taxon>Pseudomonadati</taxon>
        <taxon>Pseudomonadota</taxon>
        <taxon>Betaproteobacteria</taxon>
        <taxon>Burkholderiales</taxon>
        <taxon>Burkholderiaceae</taxon>
        <taxon>Paraburkholderia</taxon>
    </lineage>
</organism>
<reference evidence="2 3" key="1">
    <citation type="submission" date="2019-08" db="EMBL/GenBank/DDBJ databases">
        <authorList>
            <person name="Herpell B J."/>
        </authorList>
    </citation>
    <scope>NUCLEOTIDE SEQUENCE [LARGE SCALE GENOMIC DNA]</scope>
    <source>
        <strain evidence="3">Msb3</strain>
    </source>
</reference>
<dbReference type="KEGG" id="pdio:PDMSB3_0314"/>
<gene>
    <name evidence="2" type="ORF">PDMSB3_0314</name>
</gene>
<sequence length="288" mass="32044">MFQQYDFAARVRVHRVPARLERREAFSAEALQGWFERVQLGGECVGEIGVGQRALQGGRHGAARLRRRSGVQRAHFGGEFVRALDVGADADHHRAGVFRAPRRFDQDAGQLVAFEQDVVRPLQRDLAGAGDRQRAQPVDQRDAHREAQTRESFERTRQHARHGKQQRIARLRIPRTATAAAPGSLQIRDPHDRPRQRAGLAWQRLDAGHQVGIGRAGFLDDFDRPIVRVRAEQGDGALTVDAPIGLGRSYGSGRRGSSGSVHGSYCSDSEAGEPTWTVHRPRLRYNGP</sequence>
<feature type="region of interest" description="Disordered" evidence="1">
    <location>
        <begin position="248"/>
        <end position="273"/>
    </location>
</feature>
<feature type="compositionally biased region" description="Basic residues" evidence="1">
    <location>
        <begin position="158"/>
        <end position="173"/>
    </location>
</feature>
<dbReference type="AlphaFoldDB" id="A0A5Q4ZCK2"/>
<keyword evidence="3" id="KW-1185">Reference proteome</keyword>
<feature type="compositionally biased region" description="Basic and acidic residues" evidence="1">
    <location>
        <begin position="131"/>
        <end position="157"/>
    </location>
</feature>
<name>A0A5Q4ZCK2_9BURK</name>
<evidence type="ECO:0000313" key="2">
    <source>
        <dbReference type="EMBL" id="VVD26776.1"/>
    </source>
</evidence>
<dbReference type="Proteomes" id="UP000325811">
    <property type="component" value="Chromosome I"/>
</dbReference>
<feature type="region of interest" description="Disordered" evidence="1">
    <location>
        <begin position="126"/>
        <end position="196"/>
    </location>
</feature>
<dbReference type="EMBL" id="LR699553">
    <property type="protein sequence ID" value="VVD26776.1"/>
    <property type="molecule type" value="Genomic_DNA"/>
</dbReference>
<proteinExistence type="predicted"/>
<protein>
    <submittedName>
        <fullName evidence="2">Uncharacterized protein</fullName>
    </submittedName>
</protein>
<evidence type="ECO:0000313" key="3">
    <source>
        <dbReference type="Proteomes" id="UP000325811"/>
    </source>
</evidence>
<evidence type="ECO:0000256" key="1">
    <source>
        <dbReference type="SAM" id="MobiDB-lite"/>
    </source>
</evidence>
<accession>A0A5Q4ZCK2</accession>